<dbReference type="GeneID" id="70179470"/>
<accession>A0A9P9BND2</accession>
<gene>
    <name evidence="2" type="ORF">B0I36DRAFT_242650</name>
</gene>
<dbReference type="AlphaFoldDB" id="A0A9P9BND2"/>
<evidence type="ECO:0008006" key="4">
    <source>
        <dbReference type="Google" id="ProtNLM"/>
    </source>
</evidence>
<sequence>MYRELAHAVYRRGDSAGYDIPSWGWGVLFLDFLVFLPLTLVISYTFNNVFPILAIIEDPSPPAYEPVALNEPTDATRDPISPDADEALGQNSATTSSFRATYRTLYAIDGWKSLFRGYKLYLPAVIASMMCSGLFAGLGIPSPIAAPIAAIAMAPLWTGWIHAVISTPSPKTFTQRLLPFSQIFRAVALPLVLYFFAAETSTFVPMLLARALGMTIFENSPDSNTFRSPDHHDIWKALVVIIVTVVLKVLIAIPAHVVLVRVQASLLPEDDETIVPFDRTFQNKLEPAIIGGAGHVTIKDAWATFSRASWIRLIKLYVKIFLVGFATWLLWLAVVIPEIAIMVGVSGHGEA</sequence>
<feature type="transmembrane region" description="Helical" evidence="1">
    <location>
        <begin position="120"/>
        <end position="138"/>
    </location>
</feature>
<evidence type="ECO:0000313" key="3">
    <source>
        <dbReference type="Proteomes" id="UP000756346"/>
    </source>
</evidence>
<feature type="transmembrane region" description="Helical" evidence="1">
    <location>
        <begin position="144"/>
        <end position="165"/>
    </location>
</feature>
<feature type="transmembrane region" description="Helical" evidence="1">
    <location>
        <begin position="316"/>
        <end position="336"/>
    </location>
</feature>
<name>A0A9P9BND2_9PEZI</name>
<comment type="caution">
    <text evidence="2">The sequence shown here is derived from an EMBL/GenBank/DDBJ whole genome shotgun (WGS) entry which is preliminary data.</text>
</comment>
<keyword evidence="1" id="KW-1133">Transmembrane helix</keyword>
<protein>
    <recommendedName>
        <fullName evidence="4">Ubiquitin carrier protein</fullName>
    </recommendedName>
</protein>
<feature type="transmembrane region" description="Helical" evidence="1">
    <location>
        <begin position="234"/>
        <end position="259"/>
    </location>
</feature>
<dbReference type="EMBL" id="JAGTJQ010000005">
    <property type="protein sequence ID" value="KAH7031141.1"/>
    <property type="molecule type" value="Genomic_DNA"/>
</dbReference>
<dbReference type="Proteomes" id="UP000756346">
    <property type="component" value="Unassembled WGS sequence"/>
</dbReference>
<dbReference type="RefSeq" id="XP_046012821.1">
    <property type="nucleotide sequence ID" value="XM_046149924.1"/>
</dbReference>
<dbReference type="OrthoDB" id="2896006at2759"/>
<keyword evidence="1" id="KW-0812">Transmembrane</keyword>
<keyword evidence="3" id="KW-1185">Reference proteome</keyword>
<reference evidence="2" key="1">
    <citation type="journal article" date="2021" name="Nat. Commun.">
        <title>Genetic determinants of endophytism in the Arabidopsis root mycobiome.</title>
        <authorList>
            <person name="Mesny F."/>
            <person name="Miyauchi S."/>
            <person name="Thiergart T."/>
            <person name="Pickel B."/>
            <person name="Atanasova L."/>
            <person name="Karlsson M."/>
            <person name="Huettel B."/>
            <person name="Barry K.W."/>
            <person name="Haridas S."/>
            <person name="Chen C."/>
            <person name="Bauer D."/>
            <person name="Andreopoulos W."/>
            <person name="Pangilinan J."/>
            <person name="LaButti K."/>
            <person name="Riley R."/>
            <person name="Lipzen A."/>
            <person name="Clum A."/>
            <person name="Drula E."/>
            <person name="Henrissat B."/>
            <person name="Kohler A."/>
            <person name="Grigoriev I.V."/>
            <person name="Martin F.M."/>
            <person name="Hacquard S."/>
        </authorList>
    </citation>
    <scope>NUCLEOTIDE SEQUENCE</scope>
    <source>
        <strain evidence="2">MPI-CAGE-CH-0230</strain>
    </source>
</reference>
<organism evidence="2 3">
    <name type="scientific">Microdochium trichocladiopsis</name>
    <dbReference type="NCBI Taxonomy" id="1682393"/>
    <lineage>
        <taxon>Eukaryota</taxon>
        <taxon>Fungi</taxon>
        <taxon>Dikarya</taxon>
        <taxon>Ascomycota</taxon>
        <taxon>Pezizomycotina</taxon>
        <taxon>Sordariomycetes</taxon>
        <taxon>Xylariomycetidae</taxon>
        <taxon>Xylariales</taxon>
        <taxon>Microdochiaceae</taxon>
        <taxon>Microdochium</taxon>
    </lineage>
</organism>
<evidence type="ECO:0000256" key="1">
    <source>
        <dbReference type="SAM" id="Phobius"/>
    </source>
</evidence>
<evidence type="ECO:0000313" key="2">
    <source>
        <dbReference type="EMBL" id="KAH7031141.1"/>
    </source>
</evidence>
<proteinExistence type="predicted"/>
<keyword evidence="1" id="KW-0472">Membrane</keyword>
<feature type="transmembrane region" description="Helical" evidence="1">
    <location>
        <begin position="23"/>
        <end position="46"/>
    </location>
</feature>